<dbReference type="InterPro" id="IPR010721">
    <property type="entry name" value="UstE-like"/>
</dbReference>
<dbReference type="Proteomes" id="UP000076079">
    <property type="component" value="Chromosome"/>
</dbReference>
<dbReference type="PROSITE" id="PS50244">
    <property type="entry name" value="S5A_REDUCTASE"/>
    <property type="match status" value="1"/>
</dbReference>
<dbReference type="PANTHER" id="PTHR32251:SF17">
    <property type="entry name" value="STEROID 5-ALPHA REDUCTASE C-TERMINAL DOMAIN-CONTAINING PROTEIN"/>
    <property type="match status" value="1"/>
</dbReference>
<accession>A0A143PVM0</accession>
<proteinExistence type="predicted"/>
<keyword evidence="3" id="KW-1185">Reference proteome</keyword>
<feature type="transmembrane region" description="Helical" evidence="1">
    <location>
        <begin position="6"/>
        <end position="24"/>
    </location>
</feature>
<feature type="transmembrane region" description="Helical" evidence="1">
    <location>
        <begin position="101"/>
        <end position="129"/>
    </location>
</feature>
<dbReference type="Pfam" id="PF06966">
    <property type="entry name" value="DUF1295"/>
    <property type="match status" value="1"/>
</dbReference>
<feature type="transmembrane region" description="Helical" evidence="1">
    <location>
        <begin position="60"/>
        <end position="80"/>
    </location>
</feature>
<feature type="transmembrane region" description="Helical" evidence="1">
    <location>
        <begin position="135"/>
        <end position="157"/>
    </location>
</feature>
<dbReference type="GO" id="GO:0016020">
    <property type="term" value="C:membrane"/>
    <property type="evidence" value="ECO:0007669"/>
    <property type="project" value="TreeGrafter"/>
</dbReference>
<sequence>MTVTMTAIIGLGTILTAATLVWILSVRLRDASIADVCWGLGFVLLAWLYVVLSPGTTPRAWLVATLITLWGVRLSVHIFRRNHGKGEDPRYRAMRASHGRAFWWRSLFTVFWLQAALLWFVALPLLVAVRASQPAAFTAFDGLGVVCFAVGLAFEVVGDHQLERFRAEPSNRGTVLDRGLWRYTRHPNYFGDATVWWGMYAMAAATPGGWLTVLSPALMTLLLMRVSGVTLLEDSLKASKPGYRAYIARTPAFFPWFPRVPR</sequence>
<reference evidence="3" key="2">
    <citation type="submission" date="2016-04" db="EMBL/GenBank/DDBJ databases">
        <title>First Complete Genome Sequence of a Subdivision 6 Acidobacterium.</title>
        <authorList>
            <person name="Huang S."/>
            <person name="Vieira S."/>
            <person name="Bunk B."/>
            <person name="Riedel T."/>
            <person name="Sproeer C."/>
            <person name="Overmann J."/>
        </authorList>
    </citation>
    <scope>NUCLEOTIDE SEQUENCE [LARGE SCALE GENOMIC DNA]</scope>
    <source>
        <strain evidence="3">DSM 100886 HEG_-6_39</strain>
    </source>
</reference>
<gene>
    <name evidence="2" type="ORF">LuPra_05104</name>
</gene>
<dbReference type="PATRIC" id="fig|1813736.3.peg.5365"/>
<dbReference type="RefSeq" id="WP_234800547.1">
    <property type="nucleotide sequence ID" value="NZ_CP015136.1"/>
</dbReference>
<evidence type="ECO:0000256" key="1">
    <source>
        <dbReference type="SAM" id="Phobius"/>
    </source>
</evidence>
<dbReference type="Gene3D" id="1.20.120.1630">
    <property type="match status" value="1"/>
</dbReference>
<dbReference type="PANTHER" id="PTHR32251">
    <property type="entry name" value="3-OXO-5-ALPHA-STEROID 4-DEHYDROGENASE"/>
    <property type="match status" value="1"/>
</dbReference>
<dbReference type="AlphaFoldDB" id="A0A143PVM0"/>
<dbReference type="STRING" id="1855912.LuPra_05104"/>
<keyword evidence="1" id="KW-0812">Transmembrane</keyword>
<keyword evidence="1" id="KW-0472">Membrane</keyword>
<dbReference type="KEGG" id="abac:LuPra_05104"/>
<name>A0A143PVM0_LUTPR</name>
<feature type="transmembrane region" description="Helical" evidence="1">
    <location>
        <begin position="36"/>
        <end position="54"/>
    </location>
</feature>
<evidence type="ECO:0000313" key="2">
    <source>
        <dbReference type="EMBL" id="AMY11839.1"/>
    </source>
</evidence>
<organism evidence="2 3">
    <name type="scientific">Luteitalea pratensis</name>
    <dbReference type="NCBI Taxonomy" id="1855912"/>
    <lineage>
        <taxon>Bacteria</taxon>
        <taxon>Pseudomonadati</taxon>
        <taxon>Acidobacteriota</taxon>
        <taxon>Vicinamibacteria</taxon>
        <taxon>Vicinamibacterales</taxon>
        <taxon>Vicinamibacteraceae</taxon>
        <taxon>Luteitalea</taxon>
    </lineage>
</organism>
<protein>
    <submittedName>
        <fullName evidence="2">Putative membrane protein</fullName>
    </submittedName>
</protein>
<evidence type="ECO:0000313" key="3">
    <source>
        <dbReference type="Proteomes" id="UP000076079"/>
    </source>
</evidence>
<dbReference type="EMBL" id="CP015136">
    <property type="protein sequence ID" value="AMY11839.1"/>
    <property type="molecule type" value="Genomic_DNA"/>
</dbReference>
<keyword evidence="1" id="KW-1133">Transmembrane helix</keyword>
<reference evidence="2 3" key="1">
    <citation type="journal article" date="2016" name="Genome Announc.">
        <title>First Complete Genome Sequence of a Subdivision 6 Acidobacterium Strain.</title>
        <authorList>
            <person name="Huang S."/>
            <person name="Vieira S."/>
            <person name="Bunk B."/>
            <person name="Riedel T."/>
            <person name="Sproer C."/>
            <person name="Overmann J."/>
        </authorList>
    </citation>
    <scope>NUCLEOTIDE SEQUENCE [LARGE SCALE GENOMIC DNA]</scope>
    <source>
        <strain evidence="3">DSM 100886 HEG_-6_39</strain>
    </source>
</reference>